<dbReference type="InterPro" id="IPR052201">
    <property type="entry name" value="LRR-containing_regulator"/>
</dbReference>
<dbReference type="SUPFAM" id="SSF52047">
    <property type="entry name" value="RNI-like"/>
    <property type="match status" value="1"/>
</dbReference>
<dbReference type="OrthoDB" id="341587at2759"/>
<dbReference type="InterPro" id="IPR032675">
    <property type="entry name" value="LRR_dom_sf"/>
</dbReference>
<proteinExistence type="predicted"/>
<organism evidence="2 3">
    <name type="scientific">Bodo saltans</name>
    <name type="common">Flagellated protozoan</name>
    <dbReference type="NCBI Taxonomy" id="75058"/>
    <lineage>
        <taxon>Eukaryota</taxon>
        <taxon>Discoba</taxon>
        <taxon>Euglenozoa</taxon>
        <taxon>Kinetoplastea</taxon>
        <taxon>Metakinetoplastina</taxon>
        <taxon>Eubodonida</taxon>
        <taxon>Bodonidae</taxon>
        <taxon>Bodo</taxon>
    </lineage>
</organism>
<dbReference type="PANTHER" id="PTHR24111">
    <property type="entry name" value="LEUCINE-RICH REPEAT-CONTAINING PROTEIN 34"/>
    <property type="match status" value="1"/>
</dbReference>
<dbReference type="Pfam" id="PF13516">
    <property type="entry name" value="LRR_6"/>
    <property type="match status" value="4"/>
</dbReference>
<name>A0A0S4J741_BODSA</name>
<dbReference type="OMA" id="PVCHVAR"/>
<keyword evidence="3" id="KW-1185">Reference proteome</keyword>
<reference evidence="3" key="1">
    <citation type="submission" date="2015-09" db="EMBL/GenBank/DDBJ databases">
        <authorList>
            <consortium name="Pathogen Informatics"/>
        </authorList>
    </citation>
    <scope>NUCLEOTIDE SEQUENCE [LARGE SCALE GENOMIC DNA]</scope>
    <source>
        <strain evidence="3">Lake Konstanz</strain>
    </source>
</reference>
<dbReference type="EMBL" id="CYKH01001226">
    <property type="protein sequence ID" value="CUG85998.1"/>
    <property type="molecule type" value="Genomic_DNA"/>
</dbReference>
<dbReference type="VEuPathDB" id="TriTrypDB:BSAL_06340"/>
<dbReference type="SMART" id="SM00368">
    <property type="entry name" value="LRR_RI"/>
    <property type="match status" value="6"/>
</dbReference>
<protein>
    <submittedName>
        <fullName evidence="2">Leucine-rich repeat protein, putative</fullName>
    </submittedName>
</protein>
<dbReference type="Proteomes" id="UP000051952">
    <property type="component" value="Unassembled WGS sequence"/>
</dbReference>
<evidence type="ECO:0000256" key="1">
    <source>
        <dbReference type="ARBA" id="ARBA00022737"/>
    </source>
</evidence>
<dbReference type="AlphaFoldDB" id="A0A0S4J741"/>
<gene>
    <name evidence="2" type="ORF">BSAL_06340</name>
</gene>
<sequence>MKAQVGRSAVRVQVTKRTNEFHDIRLRELKRERECLRGAPTDQVAPSYFVPSLKEICASTIADHFEQLPNVDGLRELAEDLYHLIIDQLPTDLKLTVSVPRVKTQDYWRSCCEARWSVGQLTSFAKSGKLDPPQRGGWKRVYLERNLEEMLMSLDGTQLTEEEESKLVQLCTLCGAEIYSLTLPYQKCHFDLYESLFSKLPHLEEFSLTYSVLNAAVTFKLDMIGFKQSDALSIQRILKACPSLRSLSLPGNRIDGELVKAILAGLVKNNTLTHLDLSHNKIGDDGAAALGVILSKKDVALKTIDLSDNSIRGDGARSLGRALGGNTSVESISLRLNRVSDSDGAAFFELLQSNTSVGKLDMSNNQLGPESAKSISEFLKGETTIVTLTLAGNSLKEEGGKMLVDGIGACNSLRYIDVRSCGISDHDVLAIEKLAQRRLQSIKIADVEQQEGEMREEILKVVSEKIRKTHGV</sequence>
<evidence type="ECO:0000313" key="3">
    <source>
        <dbReference type="Proteomes" id="UP000051952"/>
    </source>
</evidence>
<evidence type="ECO:0000313" key="2">
    <source>
        <dbReference type="EMBL" id="CUG85998.1"/>
    </source>
</evidence>
<dbReference type="PANTHER" id="PTHR24111:SF0">
    <property type="entry name" value="LEUCINE-RICH REPEAT-CONTAINING PROTEIN"/>
    <property type="match status" value="1"/>
</dbReference>
<keyword evidence="1" id="KW-0677">Repeat</keyword>
<dbReference type="InterPro" id="IPR001611">
    <property type="entry name" value="Leu-rich_rpt"/>
</dbReference>
<accession>A0A0S4J741</accession>
<dbReference type="Gene3D" id="3.80.10.10">
    <property type="entry name" value="Ribonuclease Inhibitor"/>
    <property type="match status" value="2"/>
</dbReference>